<reference evidence="2" key="1">
    <citation type="submission" date="2021-01" db="EMBL/GenBank/DDBJ databases">
        <authorList>
            <person name="Corre E."/>
            <person name="Pelletier E."/>
            <person name="Niang G."/>
            <person name="Scheremetjew M."/>
            <person name="Finn R."/>
            <person name="Kale V."/>
            <person name="Holt S."/>
            <person name="Cochrane G."/>
            <person name="Meng A."/>
            <person name="Brown T."/>
            <person name="Cohen L."/>
        </authorList>
    </citation>
    <scope>NUCLEOTIDE SEQUENCE</scope>
    <source>
        <strain evidence="2">CCAP979/52</strain>
    </source>
</reference>
<dbReference type="EMBL" id="HBEZ01038426">
    <property type="protein sequence ID" value="CAD8643469.1"/>
    <property type="molecule type" value="Transcribed_RNA"/>
</dbReference>
<keyword evidence="1" id="KW-0472">Membrane</keyword>
<protein>
    <submittedName>
        <fullName evidence="2">Uncharacterized protein</fullName>
    </submittedName>
</protein>
<keyword evidence="1" id="KW-1133">Transmembrane helix</keyword>
<evidence type="ECO:0000313" key="2">
    <source>
        <dbReference type="EMBL" id="CAD8643469.1"/>
    </source>
</evidence>
<dbReference type="AlphaFoldDB" id="A0A7S0MLM9"/>
<proteinExistence type="predicted"/>
<gene>
    <name evidence="2" type="ORF">CCUR1050_LOCUS21153</name>
</gene>
<name>A0A7S0MLM9_9CRYP</name>
<sequence length="298" mass="33866">MIRPGRCWILSLCYMSKLATAKPSIRQRFLAFCASLVLLLSLSFMLWYMMVRPCRILATCIQAKLLYPTDVRIGAYYQTSLAHIYATKLVLTIFRRVYPSAPIFVYIDSDGGHPFDWNAHHPIVMLPFDARLRSAVSHGTHFMTASSCVAYVNRIIKAAQDLDWLVLLEDDVWVCNRIDAAALLHDMNGQCLAKYDVNVWGHMIPGDCYGGYGGFVLRGSFLRRMHVDRSYIHDILAKIRRPIASDELLSALFLRSNGTIGKITDYAEEMTTAAVIVHQMKTFYHLKTTCSAELNERV</sequence>
<evidence type="ECO:0000256" key="1">
    <source>
        <dbReference type="SAM" id="Phobius"/>
    </source>
</evidence>
<accession>A0A7S0MLM9</accession>
<organism evidence="2">
    <name type="scientific">Cryptomonas curvata</name>
    <dbReference type="NCBI Taxonomy" id="233186"/>
    <lineage>
        <taxon>Eukaryota</taxon>
        <taxon>Cryptophyceae</taxon>
        <taxon>Cryptomonadales</taxon>
        <taxon>Cryptomonadaceae</taxon>
        <taxon>Cryptomonas</taxon>
    </lineage>
</organism>
<feature type="transmembrane region" description="Helical" evidence="1">
    <location>
        <begin position="29"/>
        <end position="50"/>
    </location>
</feature>
<keyword evidence="1" id="KW-0812">Transmembrane</keyword>